<reference evidence="1 2" key="1">
    <citation type="submission" date="2019-02" db="EMBL/GenBank/DDBJ databases">
        <title>Arundinibacter roseus gen. nov., sp. nov., a new member of the family Cytophagaceae.</title>
        <authorList>
            <person name="Szuroczki S."/>
            <person name="Khayer B."/>
            <person name="Sproer C."/>
            <person name="Toumi M."/>
            <person name="Szabo A."/>
            <person name="Felfoldi T."/>
            <person name="Schumann P."/>
            <person name="Toth E."/>
        </authorList>
    </citation>
    <scope>NUCLEOTIDE SEQUENCE [LARGE SCALE GENOMIC DNA]</scope>
    <source>
        <strain evidence="1 2">DMA-k-7a</strain>
    </source>
</reference>
<dbReference type="OrthoDB" id="1682379at2"/>
<dbReference type="Gene3D" id="2.60.40.1120">
    <property type="entry name" value="Carboxypeptidase-like, regulatory domain"/>
    <property type="match status" value="1"/>
</dbReference>
<comment type="caution">
    <text evidence="1">The sequence shown here is derived from an EMBL/GenBank/DDBJ whole genome shotgun (WGS) entry which is preliminary data.</text>
</comment>
<keyword evidence="1" id="KW-0675">Receptor</keyword>
<proteinExistence type="predicted"/>
<dbReference type="SUPFAM" id="SSF56935">
    <property type="entry name" value="Porins"/>
    <property type="match status" value="1"/>
</dbReference>
<evidence type="ECO:0000313" key="1">
    <source>
        <dbReference type="EMBL" id="TDB63355.1"/>
    </source>
</evidence>
<sequence length="920" mass="104380">MLLNKKRKAGRGILAVLIGVCMFSFESFAQRITIQGIVQNATDKSVMPGAIVSIQKATDEQPLNGVMTDGNGEFKFEKIAPGPYLVKINYLGFKPISKAVDVDNQAIDLGVLLLIEEVNNLQEVQVVGQVATAVQLGDTTQFNAAAFKTAADANAQELIQKLPGVTMEDGKIQAQGEDVQQILIDGKPYFGTDVATALQSLPAEVIANIQIFDKKSDKAEMSGFDDNDQLKTINIVTKPNRRKGQFGKISGGYGTDDRYLTGASINLFNEDRRFTLTGLSNNINTTSFTAEPGSQRGDRPRNGIIKTNLLGVNFSDMWAEKIEASGSYSFTQQQNFGVQTRFQQFISPADSGRFYNENNRSTEKDKVHQANMRIDYKVNEKNRILIRPNLTIRSADDFSYFLGRTENVISPLNQTENTANSTSESVNFRNTVLYSHGFSKKGRSVTFRLNTGFSINNSENFRLADNTYFREPERSNILNQFTDFDGDGFSWEGEISYTEPIGKNGRMEIEHERGNRYDDSDRRLFDFNEFLGDYSNLNIGLSNTFRSDYFTEETQLSYQYRTEKLRFQIEGEYQRARLENTQVYPAEFDINRTFTNVLPGLRFEYKFSKTKNIEIDYRSWTDAPSVGQLQSVFNVTNPLYVRTGNPNLVQSIQNRVRGRYRTQNPENNHTFFAMVEASAVPNYIGTSTLTARRPIALTAQDTLQIGSQLSRPVNLDGYWTAQTFLNFGQPLEFIKSKLSLFGFVNYTKLPSLIDSLVNYTSTANFRLGISVSSNISESLDFYVSTRSGYNTVQRSLRKTTENYFNQSTRMRLTWVAWKGLVYRTDLMHQLNTGLSAGFNTNYMIWNMSIGKKVFANQRGEISLSVYDLLRQNISIRRNVTDIFVEDVQSNVLQRYFMLTFTYNLRHFSGGATSEKDFERR</sequence>
<dbReference type="AlphaFoldDB" id="A0A4V2X9E4"/>
<name>A0A4V2X9E4_9BACT</name>
<gene>
    <name evidence="1" type="ORF">EZE20_16415</name>
</gene>
<dbReference type="InterPro" id="IPR008969">
    <property type="entry name" value="CarboxyPept-like_regulatory"/>
</dbReference>
<dbReference type="Proteomes" id="UP000295706">
    <property type="component" value="Unassembled WGS sequence"/>
</dbReference>
<accession>A0A4V2X9E4</accession>
<dbReference type="EMBL" id="SMJU01000010">
    <property type="protein sequence ID" value="TDB63355.1"/>
    <property type="molecule type" value="Genomic_DNA"/>
</dbReference>
<protein>
    <submittedName>
        <fullName evidence="1">TonB-dependent receptor</fullName>
    </submittedName>
</protein>
<dbReference type="Pfam" id="PF13620">
    <property type="entry name" value="CarboxypepD_reg"/>
    <property type="match status" value="1"/>
</dbReference>
<evidence type="ECO:0000313" key="2">
    <source>
        <dbReference type="Proteomes" id="UP000295706"/>
    </source>
</evidence>
<dbReference type="SUPFAM" id="SSF49464">
    <property type="entry name" value="Carboxypeptidase regulatory domain-like"/>
    <property type="match status" value="1"/>
</dbReference>
<organism evidence="1 2">
    <name type="scientific">Arundinibacter roseus</name>
    <dbReference type="NCBI Taxonomy" id="2070510"/>
    <lineage>
        <taxon>Bacteria</taxon>
        <taxon>Pseudomonadati</taxon>
        <taxon>Bacteroidota</taxon>
        <taxon>Cytophagia</taxon>
        <taxon>Cytophagales</taxon>
        <taxon>Spirosomataceae</taxon>
        <taxon>Arundinibacter</taxon>
    </lineage>
</organism>
<keyword evidence="2" id="KW-1185">Reference proteome</keyword>